<dbReference type="RefSeq" id="WP_164316805.1">
    <property type="nucleotide sequence ID" value="NZ_JAAGLU010000019.1"/>
</dbReference>
<dbReference type="AlphaFoldDB" id="A0A6B3BW78"/>
<protein>
    <submittedName>
        <fullName evidence="3">Uncharacterized protein</fullName>
    </submittedName>
</protein>
<feature type="region of interest" description="Disordered" evidence="1">
    <location>
        <begin position="23"/>
        <end position="67"/>
    </location>
</feature>
<comment type="caution">
    <text evidence="3">The sequence shown here is derived from an EMBL/GenBank/DDBJ whole genome shotgun (WGS) entry which is preliminary data.</text>
</comment>
<accession>A0A6B3BW78</accession>
<evidence type="ECO:0000313" key="3">
    <source>
        <dbReference type="EMBL" id="NEC88634.1"/>
    </source>
</evidence>
<evidence type="ECO:0000256" key="1">
    <source>
        <dbReference type="SAM" id="MobiDB-lite"/>
    </source>
</evidence>
<evidence type="ECO:0000256" key="2">
    <source>
        <dbReference type="SAM" id="SignalP"/>
    </source>
</evidence>
<keyword evidence="2" id="KW-0732">Signal</keyword>
<dbReference type="EMBL" id="JAAGLU010000019">
    <property type="protein sequence ID" value="NEC88634.1"/>
    <property type="molecule type" value="Genomic_DNA"/>
</dbReference>
<feature type="signal peptide" evidence="2">
    <location>
        <begin position="1"/>
        <end position="19"/>
    </location>
</feature>
<name>A0A6B3BW78_9ACTN</name>
<sequence length="360" mass="37497">MSRFRRAVGTALLVAAALAAGGCGSDTEPSAADTTSTVPEDVTGMESTAPADEADTHPEPAEAATGDDTSIEDFLAAAGIDDTLVNQLGEIGDANNYGLGEGIETSLEDRRGLATVQVTTCRNVTVGYRTWEGVQYSDEANGATEDQAAAMADFLRTEFCPHIAPLKGAPLPEQTLGGPSEDDLGGRGLASPLTWWDARYPRVSWSKACAAQTGMPIGDPVAYRLAKDEVACATVPSATSLEEHLISVDVVFSSLVDEDRARKAALALLPSDASATEPTEGTNPDWSYMEGGCLNTNFSTATMEGLMDGLEKDAEPSASALYYSDRATEDGAMGDYTGEVKQISLSTGANEPGVTGDLTC</sequence>
<organism evidence="3">
    <name type="scientific">Streptomyces sp. SID12501</name>
    <dbReference type="NCBI Taxonomy" id="2706042"/>
    <lineage>
        <taxon>Bacteria</taxon>
        <taxon>Bacillati</taxon>
        <taxon>Actinomycetota</taxon>
        <taxon>Actinomycetes</taxon>
        <taxon>Kitasatosporales</taxon>
        <taxon>Streptomycetaceae</taxon>
        <taxon>Streptomyces</taxon>
    </lineage>
</organism>
<reference evidence="3" key="1">
    <citation type="submission" date="2020-01" db="EMBL/GenBank/DDBJ databases">
        <title>Insect and environment-associated Actinomycetes.</title>
        <authorList>
            <person name="Currrie C."/>
            <person name="Chevrette M."/>
            <person name="Carlson C."/>
            <person name="Stubbendieck R."/>
            <person name="Wendt-Pienkowski E."/>
        </authorList>
    </citation>
    <scope>NUCLEOTIDE SEQUENCE</scope>
    <source>
        <strain evidence="3">SID12501</strain>
    </source>
</reference>
<gene>
    <name evidence="3" type="ORF">G3I71_23100</name>
</gene>
<dbReference type="PROSITE" id="PS51257">
    <property type="entry name" value="PROKAR_LIPOPROTEIN"/>
    <property type="match status" value="1"/>
</dbReference>
<proteinExistence type="predicted"/>
<feature type="chain" id="PRO_5039036844" evidence="2">
    <location>
        <begin position="20"/>
        <end position="360"/>
    </location>
</feature>